<sequence>MTTHVKLLPKSTVRLTVTRGVRCLMWVMYWVLVWRDVASNLETGRNRVGLGGLGFERASVGGGDEMMKRNREEKRKR</sequence>
<reference evidence="1 2" key="1">
    <citation type="submission" date="2024-01" db="EMBL/GenBank/DDBJ databases">
        <title>Genome assemblies of Stephania.</title>
        <authorList>
            <person name="Yang L."/>
        </authorList>
    </citation>
    <scope>NUCLEOTIDE SEQUENCE [LARGE SCALE GENOMIC DNA]</scope>
    <source>
        <strain evidence="1">JXDWG</strain>
        <tissue evidence="1">Leaf</tissue>
    </source>
</reference>
<evidence type="ECO:0000313" key="2">
    <source>
        <dbReference type="Proteomes" id="UP001419268"/>
    </source>
</evidence>
<proteinExistence type="predicted"/>
<dbReference type="EMBL" id="JBBNAG010000013">
    <property type="protein sequence ID" value="KAK9084014.1"/>
    <property type="molecule type" value="Genomic_DNA"/>
</dbReference>
<accession>A0AAP0HED9</accession>
<gene>
    <name evidence="1" type="ORF">Scep_030485</name>
</gene>
<name>A0AAP0HED9_9MAGN</name>
<dbReference type="Proteomes" id="UP001419268">
    <property type="component" value="Unassembled WGS sequence"/>
</dbReference>
<comment type="caution">
    <text evidence="1">The sequence shown here is derived from an EMBL/GenBank/DDBJ whole genome shotgun (WGS) entry which is preliminary data.</text>
</comment>
<organism evidence="1 2">
    <name type="scientific">Stephania cephalantha</name>
    <dbReference type="NCBI Taxonomy" id="152367"/>
    <lineage>
        <taxon>Eukaryota</taxon>
        <taxon>Viridiplantae</taxon>
        <taxon>Streptophyta</taxon>
        <taxon>Embryophyta</taxon>
        <taxon>Tracheophyta</taxon>
        <taxon>Spermatophyta</taxon>
        <taxon>Magnoliopsida</taxon>
        <taxon>Ranunculales</taxon>
        <taxon>Menispermaceae</taxon>
        <taxon>Menispermoideae</taxon>
        <taxon>Cissampelideae</taxon>
        <taxon>Stephania</taxon>
    </lineage>
</organism>
<keyword evidence="2" id="KW-1185">Reference proteome</keyword>
<dbReference type="AlphaFoldDB" id="A0AAP0HED9"/>
<evidence type="ECO:0000313" key="1">
    <source>
        <dbReference type="EMBL" id="KAK9084014.1"/>
    </source>
</evidence>
<protein>
    <submittedName>
        <fullName evidence="1">Uncharacterized protein</fullName>
    </submittedName>
</protein>